<accession>A0A023D571</accession>
<sequence>MNHIADLPFSGDAFFGGEIFNAARALNEGWMIEFDRDSRVRLRGVFYSDLEAWWHVAREAARGSEYHQAALRELCEEERFAIEVHCGPLATTIL</sequence>
<dbReference type="OrthoDB" id="171396at204441"/>
<protein>
    <submittedName>
        <fullName evidence="1">Uncharacterized protein</fullName>
    </submittedName>
</protein>
<dbReference type="AlphaFoldDB" id="A0A023D571"/>
<comment type="caution">
    <text evidence="1">The sequence shown here is derived from an EMBL/GenBank/DDBJ whole genome shotgun (WGS) entry which is preliminary data.</text>
</comment>
<dbReference type="EMBL" id="BAND01000051">
    <property type="protein sequence ID" value="GAJ29189.1"/>
    <property type="molecule type" value="Genomic_DNA"/>
</dbReference>
<dbReference type="RefSeq" id="WP_042058746.1">
    <property type="nucleotide sequence ID" value="NZ_BAND01000051.1"/>
</dbReference>
<organism evidence="1 2">
    <name type="scientific">Acidomonas methanolica NBRC 104435</name>
    <dbReference type="NCBI Taxonomy" id="1231351"/>
    <lineage>
        <taxon>Bacteria</taxon>
        <taxon>Pseudomonadati</taxon>
        <taxon>Pseudomonadota</taxon>
        <taxon>Alphaproteobacteria</taxon>
        <taxon>Acetobacterales</taxon>
        <taxon>Acetobacteraceae</taxon>
        <taxon>Acidomonas</taxon>
    </lineage>
</organism>
<proteinExistence type="predicted"/>
<name>A0A023D571_ACIMT</name>
<dbReference type="Proteomes" id="UP000019760">
    <property type="component" value="Unassembled WGS sequence"/>
</dbReference>
<reference evidence="1 2" key="2">
    <citation type="journal article" date="2014" name="FEMS Microbiol. Lett.">
        <title>Draft genomic DNA sequence of the facultatively methylotrophic bacterium Acidomonas methanolica type strain MB58.</title>
        <authorList>
            <person name="Higashiura N."/>
            <person name="Hadano H."/>
            <person name="Hirakawa H."/>
            <person name="Matsutani M."/>
            <person name="Takabe S."/>
            <person name="Matsushita K."/>
            <person name="Azuma Y."/>
        </authorList>
    </citation>
    <scope>NUCLEOTIDE SEQUENCE [LARGE SCALE GENOMIC DNA]</scope>
    <source>
        <strain evidence="1 2">MB58</strain>
    </source>
</reference>
<evidence type="ECO:0000313" key="1">
    <source>
        <dbReference type="EMBL" id="GAJ29189.1"/>
    </source>
</evidence>
<reference evidence="2" key="1">
    <citation type="journal article" date="2014" name="FEMS Microbiol. Lett.">
        <title>Draft Genomic DNA Sequence of the Facultatively Methylotrophic Bacterium Acidomonas methanolica type strain MB58.</title>
        <authorList>
            <person name="Higashiura N."/>
            <person name="Hadano H."/>
            <person name="Hirakawa H."/>
            <person name="Matsutani M."/>
            <person name="Takabe S."/>
            <person name="Matsushita K."/>
            <person name="Azuma Y."/>
        </authorList>
    </citation>
    <scope>NUCLEOTIDE SEQUENCE [LARGE SCALE GENOMIC DNA]</scope>
    <source>
        <strain evidence="2">MB58</strain>
    </source>
</reference>
<evidence type="ECO:0000313" key="2">
    <source>
        <dbReference type="Proteomes" id="UP000019760"/>
    </source>
</evidence>
<keyword evidence="2" id="KW-1185">Reference proteome</keyword>
<gene>
    <name evidence="1" type="ORF">Amme_051_005</name>
</gene>